<feature type="signal peptide" evidence="7">
    <location>
        <begin position="1"/>
        <end position="31"/>
    </location>
</feature>
<evidence type="ECO:0000256" key="7">
    <source>
        <dbReference type="SAM" id="SignalP"/>
    </source>
</evidence>
<dbReference type="Gene3D" id="6.10.250.3150">
    <property type="match status" value="1"/>
</dbReference>
<feature type="domain" description="NlpC/P60" evidence="8">
    <location>
        <begin position="247"/>
        <end position="363"/>
    </location>
</feature>
<evidence type="ECO:0000313" key="9">
    <source>
        <dbReference type="EMBL" id="GGO46714.1"/>
    </source>
</evidence>
<comment type="similarity">
    <text evidence="1">Belongs to the peptidase C40 family.</text>
</comment>
<evidence type="ECO:0000256" key="2">
    <source>
        <dbReference type="ARBA" id="ARBA00022670"/>
    </source>
</evidence>
<protein>
    <submittedName>
        <fullName evidence="9">Glycoside hydrolase</fullName>
    </submittedName>
</protein>
<keyword evidence="3 9" id="KW-0378">Hydrolase</keyword>
<dbReference type="GO" id="GO:0016787">
    <property type="term" value="F:hydrolase activity"/>
    <property type="evidence" value="ECO:0007669"/>
    <property type="project" value="UniProtKB-KW"/>
</dbReference>
<organism evidence="9 10">
    <name type="scientific">Streptomyces lasiicapitis</name>
    <dbReference type="NCBI Taxonomy" id="1923961"/>
    <lineage>
        <taxon>Bacteria</taxon>
        <taxon>Bacillati</taxon>
        <taxon>Actinomycetota</taxon>
        <taxon>Actinomycetes</taxon>
        <taxon>Kitasatosporales</taxon>
        <taxon>Streptomycetaceae</taxon>
        <taxon>Streptomyces</taxon>
    </lineage>
</organism>
<feature type="compositionally biased region" description="Pro residues" evidence="6">
    <location>
        <begin position="35"/>
        <end position="51"/>
    </location>
</feature>
<evidence type="ECO:0000256" key="1">
    <source>
        <dbReference type="ARBA" id="ARBA00007074"/>
    </source>
</evidence>
<evidence type="ECO:0000313" key="10">
    <source>
        <dbReference type="Proteomes" id="UP000656881"/>
    </source>
</evidence>
<dbReference type="PANTHER" id="PTHR47359:SF3">
    <property type="entry name" value="NLP_P60 DOMAIN-CONTAINING PROTEIN-RELATED"/>
    <property type="match status" value="1"/>
</dbReference>
<dbReference type="InterPro" id="IPR051794">
    <property type="entry name" value="PG_Endopeptidase_C40"/>
</dbReference>
<dbReference type="EMBL" id="BMNG01000008">
    <property type="protein sequence ID" value="GGO46714.1"/>
    <property type="molecule type" value="Genomic_DNA"/>
</dbReference>
<sequence>MTGKRHSTTTAVALICACAATVLAAPGTAFASPAEPTPPGPTTRPDAPTPPTNRSLEEVRKKIERLYREAGTATDAYNAAEEKAEKQSEEIVRLARSIDKGQAKLDKLKARAGAAARAQYRGGGVPDEARLLLSENPSRFLDGAGRLRQGQHATKAMLTEMGRTQEDLKTYAKDAAAQWKRLEAGRKAKAEAKKEIKKKIAAAEKLESRLEKKERERLRKLEEEAALRQQSAWVDTGILKDAKGEATTPGKKAIAFATAQLGKPYVWGAEGPKSFDCSGLTSQAWAAAGKGIPRTSQEQWKRLPRVDVKNMRPGDLIIYHKDASHVGLYVGDGAIVHAPRPGRNVTVAGAGSMEILGVVRPDK</sequence>
<comment type="caution">
    <text evidence="9">The sequence shown here is derived from an EMBL/GenBank/DDBJ whole genome shotgun (WGS) entry which is preliminary data.</text>
</comment>
<feature type="chain" id="PRO_5046849409" evidence="7">
    <location>
        <begin position="32"/>
        <end position="363"/>
    </location>
</feature>
<keyword evidence="4" id="KW-0788">Thiol protease</keyword>
<dbReference type="Gene3D" id="3.90.1720.10">
    <property type="entry name" value="endopeptidase domain like (from Nostoc punctiforme)"/>
    <property type="match status" value="1"/>
</dbReference>
<evidence type="ECO:0000256" key="4">
    <source>
        <dbReference type="ARBA" id="ARBA00022807"/>
    </source>
</evidence>
<feature type="region of interest" description="Disordered" evidence="6">
    <location>
        <begin position="30"/>
        <end position="55"/>
    </location>
</feature>
<keyword evidence="2" id="KW-0645">Protease</keyword>
<dbReference type="SUPFAM" id="SSF54001">
    <property type="entry name" value="Cysteine proteinases"/>
    <property type="match status" value="1"/>
</dbReference>
<proteinExistence type="inferred from homology"/>
<keyword evidence="5" id="KW-0175">Coiled coil</keyword>
<accession>A0ABQ2M3Y6</accession>
<gene>
    <name evidence="9" type="ORF">GCM10012286_38230</name>
</gene>
<evidence type="ECO:0000256" key="3">
    <source>
        <dbReference type="ARBA" id="ARBA00022801"/>
    </source>
</evidence>
<name>A0ABQ2M3Y6_9ACTN</name>
<dbReference type="PROSITE" id="PS51257">
    <property type="entry name" value="PROKAR_LIPOPROTEIN"/>
    <property type="match status" value="1"/>
</dbReference>
<evidence type="ECO:0000259" key="8">
    <source>
        <dbReference type="PROSITE" id="PS51935"/>
    </source>
</evidence>
<keyword evidence="7" id="KW-0732">Signal</keyword>
<reference evidence="10" key="1">
    <citation type="journal article" date="2019" name="Int. J. Syst. Evol. Microbiol.">
        <title>The Global Catalogue of Microorganisms (GCM) 10K type strain sequencing project: providing services to taxonomists for standard genome sequencing and annotation.</title>
        <authorList>
            <consortium name="The Broad Institute Genomics Platform"/>
            <consortium name="The Broad Institute Genome Sequencing Center for Infectious Disease"/>
            <person name="Wu L."/>
            <person name="Ma J."/>
        </authorList>
    </citation>
    <scope>NUCLEOTIDE SEQUENCE [LARGE SCALE GENOMIC DNA]</scope>
    <source>
        <strain evidence="10">CGMCC 4.7349</strain>
    </source>
</reference>
<feature type="coiled-coil region" evidence="5">
    <location>
        <begin position="56"/>
        <end position="111"/>
    </location>
</feature>
<dbReference type="Proteomes" id="UP000656881">
    <property type="component" value="Unassembled WGS sequence"/>
</dbReference>
<feature type="coiled-coil region" evidence="5">
    <location>
        <begin position="186"/>
        <end position="230"/>
    </location>
</feature>
<dbReference type="InterPro" id="IPR038765">
    <property type="entry name" value="Papain-like_cys_pep_sf"/>
</dbReference>
<evidence type="ECO:0000256" key="5">
    <source>
        <dbReference type="SAM" id="Coils"/>
    </source>
</evidence>
<dbReference type="InterPro" id="IPR000064">
    <property type="entry name" value="NLP_P60_dom"/>
</dbReference>
<dbReference type="PROSITE" id="PS51935">
    <property type="entry name" value="NLPC_P60"/>
    <property type="match status" value="1"/>
</dbReference>
<dbReference type="Pfam" id="PF00877">
    <property type="entry name" value="NLPC_P60"/>
    <property type="match status" value="1"/>
</dbReference>
<dbReference type="PANTHER" id="PTHR47359">
    <property type="entry name" value="PEPTIDOGLYCAN DL-ENDOPEPTIDASE CWLO"/>
    <property type="match status" value="1"/>
</dbReference>
<evidence type="ECO:0000256" key="6">
    <source>
        <dbReference type="SAM" id="MobiDB-lite"/>
    </source>
</evidence>
<keyword evidence="10" id="KW-1185">Reference proteome</keyword>